<dbReference type="Proteomes" id="UP000324222">
    <property type="component" value="Unassembled WGS sequence"/>
</dbReference>
<dbReference type="EMBL" id="VSRR010147440">
    <property type="protein sequence ID" value="MPD05728.1"/>
    <property type="molecule type" value="Genomic_DNA"/>
</dbReference>
<evidence type="ECO:0000256" key="1">
    <source>
        <dbReference type="SAM" id="MobiDB-lite"/>
    </source>
</evidence>
<name>A0A5B7KK68_PORTR</name>
<accession>A0A5B7KK68</accession>
<keyword evidence="3" id="KW-1185">Reference proteome</keyword>
<evidence type="ECO:0000313" key="3">
    <source>
        <dbReference type="Proteomes" id="UP000324222"/>
    </source>
</evidence>
<protein>
    <submittedName>
        <fullName evidence="2">Uncharacterized protein</fullName>
    </submittedName>
</protein>
<gene>
    <name evidence="2" type="ORF">E2C01_101488</name>
</gene>
<proteinExistence type="predicted"/>
<feature type="compositionally biased region" description="Polar residues" evidence="1">
    <location>
        <begin position="21"/>
        <end position="30"/>
    </location>
</feature>
<dbReference type="AlphaFoldDB" id="A0A5B7KK68"/>
<feature type="region of interest" description="Disordered" evidence="1">
    <location>
        <begin position="21"/>
        <end position="45"/>
    </location>
</feature>
<reference evidence="2 3" key="1">
    <citation type="submission" date="2019-05" db="EMBL/GenBank/DDBJ databases">
        <title>Another draft genome of Portunus trituberculatus and its Hox gene families provides insights of decapod evolution.</title>
        <authorList>
            <person name="Jeong J.-H."/>
            <person name="Song I."/>
            <person name="Kim S."/>
            <person name="Choi T."/>
            <person name="Kim D."/>
            <person name="Ryu S."/>
            <person name="Kim W."/>
        </authorList>
    </citation>
    <scope>NUCLEOTIDE SEQUENCE [LARGE SCALE GENOMIC DNA]</scope>
    <source>
        <tissue evidence="2">Muscle</tissue>
    </source>
</reference>
<sequence length="82" mass="9220">MRHDAYTTSVGIHNPSYKLRVTTSHAGSQDTRTDDDCTPTGRQHEASHQITSVCGYGHYKQYTTETIQNDEGGTQPLTKLHW</sequence>
<organism evidence="2 3">
    <name type="scientific">Portunus trituberculatus</name>
    <name type="common">Swimming crab</name>
    <name type="synonym">Neptunus trituberculatus</name>
    <dbReference type="NCBI Taxonomy" id="210409"/>
    <lineage>
        <taxon>Eukaryota</taxon>
        <taxon>Metazoa</taxon>
        <taxon>Ecdysozoa</taxon>
        <taxon>Arthropoda</taxon>
        <taxon>Crustacea</taxon>
        <taxon>Multicrustacea</taxon>
        <taxon>Malacostraca</taxon>
        <taxon>Eumalacostraca</taxon>
        <taxon>Eucarida</taxon>
        <taxon>Decapoda</taxon>
        <taxon>Pleocyemata</taxon>
        <taxon>Brachyura</taxon>
        <taxon>Eubrachyura</taxon>
        <taxon>Portunoidea</taxon>
        <taxon>Portunidae</taxon>
        <taxon>Portuninae</taxon>
        <taxon>Portunus</taxon>
    </lineage>
</organism>
<comment type="caution">
    <text evidence="2">The sequence shown here is derived from an EMBL/GenBank/DDBJ whole genome shotgun (WGS) entry which is preliminary data.</text>
</comment>
<evidence type="ECO:0000313" key="2">
    <source>
        <dbReference type="EMBL" id="MPD05728.1"/>
    </source>
</evidence>